<evidence type="ECO:0000256" key="2">
    <source>
        <dbReference type="ARBA" id="ARBA00009298"/>
    </source>
</evidence>
<name>A0A081R4R7_SPHCR</name>
<gene>
    <name evidence="9" type="ORF">BV95_04512</name>
</gene>
<dbReference type="Pfam" id="PF02308">
    <property type="entry name" value="MgtC"/>
    <property type="match status" value="1"/>
</dbReference>
<dbReference type="InterPro" id="IPR049177">
    <property type="entry name" value="MgtC_SapB_SrpB_YhiD_N"/>
</dbReference>
<dbReference type="AlphaFoldDB" id="A0A081R4R7"/>
<dbReference type="eggNOG" id="COG1285">
    <property type="taxonomic scope" value="Bacteria"/>
</dbReference>
<keyword evidence="4 7" id="KW-0812">Transmembrane</keyword>
<evidence type="ECO:0000259" key="8">
    <source>
        <dbReference type="Pfam" id="PF02308"/>
    </source>
</evidence>
<proteinExistence type="inferred from homology"/>
<feature type="transmembrane region" description="Helical" evidence="7">
    <location>
        <begin position="74"/>
        <end position="92"/>
    </location>
</feature>
<evidence type="ECO:0000256" key="4">
    <source>
        <dbReference type="ARBA" id="ARBA00022692"/>
    </source>
</evidence>
<accession>A0A081R4R7</accession>
<keyword evidence="5 7" id="KW-1133">Transmembrane helix</keyword>
<dbReference type="EMBL" id="JFHR01000114">
    <property type="protein sequence ID" value="KEQ50190.1"/>
    <property type="molecule type" value="Genomic_DNA"/>
</dbReference>
<comment type="subcellular location">
    <subcellularLocation>
        <location evidence="7">Cell inner membrane</location>
        <topology evidence="7">Multi-pass membrane protein</topology>
    </subcellularLocation>
    <subcellularLocation>
        <location evidence="1">Cell membrane</location>
        <topology evidence="1">Multi-pass membrane protein</topology>
    </subcellularLocation>
</comment>
<sequence>MNLLDPDLALPILGAIMAGGVIGAEREYRASPAGFRTHILVSLSCGLLMLAAVHQVRWLTDTPDEIIRIDPVRMAHGVLTGIGFLCGGVIFREGFNVRGLTTAASLWMTSSLGILFGVGFYSLAISGTIVSLAVLAAVAASERLLPQRRYARVVVRYKRSAAVAPSAFRARLHEAGLRPSTISQRLDEERMEFTSTVSETREEAVEEFCAAMLLDPDVIGFDYIPHDS</sequence>
<evidence type="ECO:0000313" key="9">
    <source>
        <dbReference type="EMBL" id="KEQ50190.1"/>
    </source>
</evidence>
<feature type="transmembrane region" description="Helical" evidence="7">
    <location>
        <begin position="112"/>
        <end position="140"/>
    </location>
</feature>
<dbReference type="PATRIC" id="fig|46429.4.peg.4498"/>
<feature type="domain" description="MgtC/SapB/SrpB/YhiD N-terminal" evidence="8">
    <location>
        <begin position="13"/>
        <end position="142"/>
    </location>
</feature>
<evidence type="ECO:0000256" key="6">
    <source>
        <dbReference type="ARBA" id="ARBA00023136"/>
    </source>
</evidence>
<dbReference type="Proteomes" id="UP000028411">
    <property type="component" value="Unassembled WGS sequence"/>
</dbReference>
<dbReference type="PRINTS" id="PR01837">
    <property type="entry name" value="MGTCSAPBPROT"/>
</dbReference>
<evidence type="ECO:0000313" key="10">
    <source>
        <dbReference type="Proteomes" id="UP000028411"/>
    </source>
</evidence>
<feature type="transmembrane region" description="Helical" evidence="7">
    <location>
        <begin position="33"/>
        <end position="53"/>
    </location>
</feature>
<dbReference type="OrthoDB" id="9811198at2"/>
<keyword evidence="6 7" id="KW-0472">Membrane</keyword>
<evidence type="ECO:0000256" key="5">
    <source>
        <dbReference type="ARBA" id="ARBA00022989"/>
    </source>
</evidence>
<evidence type="ECO:0000256" key="7">
    <source>
        <dbReference type="RuleBase" id="RU365041"/>
    </source>
</evidence>
<evidence type="ECO:0000256" key="1">
    <source>
        <dbReference type="ARBA" id="ARBA00004651"/>
    </source>
</evidence>
<organism evidence="9 10">
    <name type="scientific">Sphingobium chlorophenolicum</name>
    <dbReference type="NCBI Taxonomy" id="46429"/>
    <lineage>
        <taxon>Bacteria</taxon>
        <taxon>Pseudomonadati</taxon>
        <taxon>Pseudomonadota</taxon>
        <taxon>Alphaproteobacteria</taxon>
        <taxon>Sphingomonadales</taxon>
        <taxon>Sphingomonadaceae</taxon>
        <taxon>Sphingobium</taxon>
    </lineage>
</organism>
<keyword evidence="7" id="KW-0997">Cell inner membrane</keyword>
<comment type="caution">
    <text evidence="9">The sequence shown here is derived from an EMBL/GenBank/DDBJ whole genome shotgun (WGS) entry which is preliminary data.</text>
</comment>
<evidence type="ECO:0000256" key="3">
    <source>
        <dbReference type="ARBA" id="ARBA00022475"/>
    </source>
</evidence>
<dbReference type="PANTHER" id="PTHR33778">
    <property type="entry name" value="PROTEIN MGTC"/>
    <property type="match status" value="1"/>
</dbReference>
<protein>
    <recommendedName>
        <fullName evidence="7">Protein MgtC</fullName>
    </recommendedName>
</protein>
<dbReference type="GO" id="GO:0005886">
    <property type="term" value="C:plasma membrane"/>
    <property type="evidence" value="ECO:0007669"/>
    <property type="project" value="UniProtKB-SubCell"/>
</dbReference>
<dbReference type="PANTHER" id="PTHR33778:SF1">
    <property type="entry name" value="MAGNESIUM TRANSPORTER YHID-RELATED"/>
    <property type="match status" value="1"/>
</dbReference>
<dbReference type="InterPro" id="IPR003416">
    <property type="entry name" value="MgtC/SapB/SrpB/YhiD_fam"/>
</dbReference>
<comment type="similarity">
    <text evidence="2 7">Belongs to the MgtC/SapB family.</text>
</comment>
<reference evidence="9 10" key="1">
    <citation type="submission" date="2014-02" db="EMBL/GenBank/DDBJ databases">
        <title>Whole genome sequence of Sphingobium chlorophenolicum NBRC 16172.</title>
        <authorList>
            <person name="Gan H.M."/>
            <person name="Gan H.Y."/>
            <person name="Chew T.H."/>
            <person name="Savka M.A."/>
        </authorList>
    </citation>
    <scope>NUCLEOTIDE SEQUENCE [LARGE SCALE GENOMIC DNA]</scope>
    <source>
        <strain evidence="9 10">NBRC 16172</strain>
    </source>
</reference>
<keyword evidence="3" id="KW-1003">Cell membrane</keyword>